<dbReference type="PANTHER" id="PTHR39217">
    <property type="match status" value="1"/>
</dbReference>
<dbReference type="PANTHER" id="PTHR39217:SF1">
    <property type="entry name" value="GLUTATHIONE SYNTHETASE"/>
    <property type="match status" value="1"/>
</dbReference>
<name>A0A1S1NNV5_9MYCO</name>
<evidence type="ECO:0000313" key="1">
    <source>
        <dbReference type="EMBL" id="OHV05830.1"/>
    </source>
</evidence>
<evidence type="ECO:0000313" key="2">
    <source>
        <dbReference type="Proteomes" id="UP000179734"/>
    </source>
</evidence>
<keyword evidence="2" id="KW-1185">Reference proteome</keyword>
<organism evidence="1 2">
    <name type="scientific">Mycobacterium talmoniae</name>
    <dbReference type="NCBI Taxonomy" id="1858794"/>
    <lineage>
        <taxon>Bacteria</taxon>
        <taxon>Bacillati</taxon>
        <taxon>Actinomycetota</taxon>
        <taxon>Actinomycetes</taxon>
        <taxon>Mycobacteriales</taxon>
        <taxon>Mycobacteriaceae</taxon>
        <taxon>Mycobacterium</taxon>
    </lineage>
</organism>
<comment type="caution">
    <text evidence="1">The sequence shown here is derived from an EMBL/GenBank/DDBJ whole genome shotgun (WGS) entry which is preliminary data.</text>
</comment>
<dbReference type="InterPro" id="IPR053191">
    <property type="entry name" value="DcsG_Biosynth_Enzyme"/>
</dbReference>
<accession>A0A1S1NNV5</accession>
<dbReference type="AlphaFoldDB" id="A0A1S1NNV5"/>
<dbReference type="Proteomes" id="UP000179734">
    <property type="component" value="Unassembled WGS sequence"/>
</dbReference>
<gene>
    <name evidence="1" type="ORF">BKN37_04505</name>
</gene>
<proteinExistence type="predicted"/>
<reference evidence="1 2" key="1">
    <citation type="submission" date="2016-10" db="EMBL/GenBank/DDBJ databases">
        <title>Genome sequence of Mycobacterium talmonii.</title>
        <authorList>
            <person name="Greninger A.L."/>
            <person name="Elliott B."/>
            <person name="Vasireddy S."/>
            <person name="Vasireddy R."/>
        </authorList>
    </citation>
    <scope>NUCLEOTIDE SEQUENCE [LARGE SCALE GENOMIC DNA]</scope>
    <source>
        <strain evidence="2">NE-TNMC-100812</strain>
    </source>
</reference>
<protein>
    <submittedName>
        <fullName evidence="1">Uncharacterized protein</fullName>
    </submittedName>
</protein>
<dbReference type="EMBL" id="MLQM01000012">
    <property type="protein sequence ID" value="OHV05830.1"/>
    <property type="molecule type" value="Genomic_DNA"/>
</dbReference>
<sequence length="239" mass="26412">MKLARPDAFHPRIVLAGCARSPEGDPDDAGLVGGLRKRGLHARWRSWDDPEVRDADLVIVRAVADYRDRLAEFLAWTRRVPHLLNNRDVIAWNADHHYLRDLDWAGVPTLAPRRAAHDAAHPPATALVFLGGAPSHAFHPTTELAVDEPDFELWEVGHAALRAVAARFGIRPAELLYARADVVGDVGEVRLAGLDLVAPTLGWGTLDPGTRELQQREFALAVEAALYRLGLDPFSHRRP</sequence>
<dbReference type="RefSeq" id="WP_071022224.1">
    <property type="nucleotide sequence ID" value="NZ_MLQM01000012.1"/>
</dbReference>